<keyword evidence="1" id="KW-0812">Transmembrane</keyword>
<evidence type="ECO:0000313" key="2">
    <source>
        <dbReference type="EMBL" id="SEH38059.1"/>
    </source>
</evidence>
<accession>A0A1H6HQD3</accession>
<dbReference type="STRING" id="680127.SAMN05421593_3550"/>
<proteinExistence type="predicted"/>
<dbReference type="Proteomes" id="UP000198561">
    <property type="component" value="Unassembled WGS sequence"/>
</dbReference>
<dbReference type="EMBL" id="FNWQ01000004">
    <property type="protein sequence ID" value="SEH38059.1"/>
    <property type="molecule type" value="Genomic_DNA"/>
</dbReference>
<dbReference type="AlphaFoldDB" id="A0A1H6HQD3"/>
<sequence length="155" mass="18477">MDPFFYWPLAVIAFFIISRVFFYTQKNKIIEKYQQPDAVILKNIHGTIVSVSKGSLSYSKSFQWCSFEIFMNQNSMFLFPKDFYIVPGKCINLRFGSDRRNTRKPEVLREFHIHDNYVELILYPDWMPNTKRTISLEGLNKEEILLFRKALIKES</sequence>
<dbReference type="OrthoDB" id="1250131at2"/>
<evidence type="ECO:0000313" key="3">
    <source>
        <dbReference type="Proteomes" id="UP000198561"/>
    </source>
</evidence>
<organism evidence="2 3">
    <name type="scientific">Chryseobacterium culicis</name>
    <dbReference type="NCBI Taxonomy" id="680127"/>
    <lineage>
        <taxon>Bacteria</taxon>
        <taxon>Pseudomonadati</taxon>
        <taxon>Bacteroidota</taxon>
        <taxon>Flavobacteriia</taxon>
        <taxon>Flavobacteriales</taxon>
        <taxon>Weeksellaceae</taxon>
        <taxon>Chryseobacterium group</taxon>
        <taxon>Chryseobacterium</taxon>
    </lineage>
</organism>
<name>A0A1H6HQD3_CHRCI</name>
<evidence type="ECO:0000256" key="1">
    <source>
        <dbReference type="SAM" id="Phobius"/>
    </source>
</evidence>
<dbReference type="RefSeq" id="WP_089694128.1">
    <property type="nucleotide sequence ID" value="NZ_FNWQ01000004.1"/>
</dbReference>
<feature type="transmembrane region" description="Helical" evidence="1">
    <location>
        <begin position="6"/>
        <end position="24"/>
    </location>
</feature>
<keyword evidence="1" id="KW-0472">Membrane</keyword>
<gene>
    <name evidence="2" type="ORF">SAMN05421593_3550</name>
</gene>
<keyword evidence="1" id="KW-1133">Transmembrane helix</keyword>
<protein>
    <submittedName>
        <fullName evidence="2">Uncharacterized protein</fullName>
    </submittedName>
</protein>
<reference evidence="2 3" key="1">
    <citation type="submission" date="2016-10" db="EMBL/GenBank/DDBJ databases">
        <authorList>
            <person name="de Groot N.N."/>
        </authorList>
    </citation>
    <scope>NUCLEOTIDE SEQUENCE [LARGE SCALE GENOMIC DNA]</scope>
    <source>
        <strain evidence="2 3">DSM 23031</strain>
    </source>
</reference>